<evidence type="ECO:0000313" key="2">
    <source>
        <dbReference type="Proteomes" id="UP001597362"/>
    </source>
</evidence>
<dbReference type="EMBL" id="JBHUHO010000046">
    <property type="protein sequence ID" value="MFD2117756.1"/>
    <property type="molecule type" value="Genomic_DNA"/>
</dbReference>
<protein>
    <submittedName>
        <fullName evidence="1">Uncharacterized protein</fullName>
    </submittedName>
</protein>
<accession>A0ABW4YQ25</accession>
<comment type="caution">
    <text evidence="1">The sequence shown here is derived from an EMBL/GenBank/DDBJ whole genome shotgun (WGS) entry which is preliminary data.</text>
</comment>
<dbReference type="RefSeq" id="WP_377775001.1">
    <property type="nucleotide sequence ID" value="NZ_JBHUHO010000046.1"/>
</dbReference>
<dbReference type="Proteomes" id="UP001597362">
    <property type="component" value="Unassembled WGS sequence"/>
</dbReference>
<organism evidence="1 2">
    <name type="scientific">Paenibacillus yanchengensis</name>
    <dbReference type="NCBI Taxonomy" id="2035833"/>
    <lineage>
        <taxon>Bacteria</taxon>
        <taxon>Bacillati</taxon>
        <taxon>Bacillota</taxon>
        <taxon>Bacilli</taxon>
        <taxon>Bacillales</taxon>
        <taxon>Paenibacillaceae</taxon>
        <taxon>Paenibacillus</taxon>
    </lineage>
</organism>
<name>A0ABW4YQ25_9BACL</name>
<reference evidence="2" key="1">
    <citation type="journal article" date="2019" name="Int. J. Syst. Evol. Microbiol.">
        <title>The Global Catalogue of Microorganisms (GCM) 10K type strain sequencing project: providing services to taxonomists for standard genome sequencing and annotation.</title>
        <authorList>
            <consortium name="The Broad Institute Genomics Platform"/>
            <consortium name="The Broad Institute Genome Sequencing Center for Infectious Disease"/>
            <person name="Wu L."/>
            <person name="Ma J."/>
        </authorList>
    </citation>
    <scope>NUCLEOTIDE SEQUENCE [LARGE SCALE GENOMIC DNA]</scope>
    <source>
        <strain evidence="2">GH52</strain>
    </source>
</reference>
<proteinExistence type="predicted"/>
<evidence type="ECO:0000313" key="1">
    <source>
        <dbReference type="EMBL" id="MFD2117756.1"/>
    </source>
</evidence>
<sequence>MVAYNSINHSKATNYTNARVEGVDTDKRDVFVAAVPRNDMVNGKINFKSLSKYSGTALSASVPHIVPITSNKFMVLWQEVKKVTDEPFKNYIDDGHLKYVLCGWSGQTARQRTNCSLFSIIGSAAGRESK</sequence>
<gene>
    <name evidence="1" type="ORF">ACFSJH_18660</name>
</gene>
<keyword evidence="2" id="KW-1185">Reference proteome</keyword>